<dbReference type="Proteomes" id="UP001152795">
    <property type="component" value="Unassembled WGS sequence"/>
</dbReference>
<proteinExistence type="predicted"/>
<comment type="caution">
    <text evidence="1">The sequence shown here is derived from an EMBL/GenBank/DDBJ whole genome shotgun (WGS) entry which is preliminary data.</text>
</comment>
<protein>
    <submittedName>
        <fullName evidence="1">Uncharacterized protein</fullName>
    </submittedName>
</protein>
<reference evidence="1" key="1">
    <citation type="submission" date="2020-04" db="EMBL/GenBank/DDBJ databases">
        <authorList>
            <person name="Alioto T."/>
            <person name="Alioto T."/>
            <person name="Gomez Garrido J."/>
        </authorList>
    </citation>
    <scope>NUCLEOTIDE SEQUENCE</scope>
    <source>
        <strain evidence="1">A484AB</strain>
    </source>
</reference>
<dbReference type="EMBL" id="CACRXK020000235">
    <property type="protein sequence ID" value="CAB3979848.1"/>
    <property type="molecule type" value="Genomic_DNA"/>
</dbReference>
<organism evidence="1 2">
    <name type="scientific">Paramuricea clavata</name>
    <name type="common">Red gorgonian</name>
    <name type="synonym">Violescent sea-whip</name>
    <dbReference type="NCBI Taxonomy" id="317549"/>
    <lineage>
        <taxon>Eukaryota</taxon>
        <taxon>Metazoa</taxon>
        <taxon>Cnidaria</taxon>
        <taxon>Anthozoa</taxon>
        <taxon>Octocorallia</taxon>
        <taxon>Malacalcyonacea</taxon>
        <taxon>Plexauridae</taxon>
        <taxon>Paramuricea</taxon>
    </lineage>
</organism>
<keyword evidence="2" id="KW-1185">Reference proteome</keyword>
<accession>A0A6S7FKH2</accession>
<evidence type="ECO:0000313" key="2">
    <source>
        <dbReference type="Proteomes" id="UP001152795"/>
    </source>
</evidence>
<name>A0A6S7FKH2_PARCT</name>
<dbReference type="AlphaFoldDB" id="A0A6S7FKH2"/>
<evidence type="ECO:0000313" key="1">
    <source>
        <dbReference type="EMBL" id="CAB3979848.1"/>
    </source>
</evidence>
<sequence length="184" mass="21121">MIPSPVLTKLRNLIKEADRKAYFTKRNVSKVCLNTSIIERWKRLKEENEITSDQEFVDILLNLYEALRDSSIQMRHAHDETLTVGEVFYLNLEQTCPELPEENDIFNITINGHNGDEIDQEYEDKGTAPQEYVFTVDVVTPEPEAIKMEKCIVFTDTLMLLITSLYGSVYWGCNSGHVGGRWAA</sequence>
<gene>
    <name evidence="1" type="ORF">PACLA_8A059601</name>
</gene>